<protein>
    <recommendedName>
        <fullName evidence="9">Tetraspanin</fullName>
    </recommendedName>
</protein>
<evidence type="ECO:0000313" key="8">
    <source>
        <dbReference type="Proteomes" id="UP001292079"/>
    </source>
</evidence>
<feature type="transmembrane region" description="Helical" evidence="6">
    <location>
        <begin position="103"/>
        <end position="125"/>
    </location>
</feature>
<evidence type="ECO:0000256" key="2">
    <source>
        <dbReference type="ARBA" id="ARBA00006840"/>
    </source>
</evidence>
<dbReference type="EMBL" id="JALJAT010000002">
    <property type="protein sequence ID" value="KAK4473519.1"/>
    <property type="molecule type" value="Genomic_DNA"/>
</dbReference>
<comment type="similarity">
    <text evidence="2">Belongs to the tetraspanin (TM4SF) family.</text>
</comment>
<comment type="caution">
    <text evidence="7">The sequence shown here is derived from an EMBL/GenBank/DDBJ whole genome shotgun (WGS) entry which is preliminary data.</text>
</comment>
<dbReference type="GO" id="GO:0005886">
    <property type="term" value="C:plasma membrane"/>
    <property type="evidence" value="ECO:0007669"/>
    <property type="project" value="TreeGrafter"/>
</dbReference>
<feature type="transmembrane region" description="Helical" evidence="6">
    <location>
        <begin position="66"/>
        <end position="91"/>
    </location>
</feature>
<dbReference type="InterPro" id="IPR000301">
    <property type="entry name" value="Tetraspanin_animals"/>
</dbReference>
<organism evidence="7 8">
    <name type="scientific">Schistosoma mekongi</name>
    <name type="common">Parasitic worm</name>
    <dbReference type="NCBI Taxonomy" id="38744"/>
    <lineage>
        <taxon>Eukaryota</taxon>
        <taxon>Metazoa</taxon>
        <taxon>Spiralia</taxon>
        <taxon>Lophotrochozoa</taxon>
        <taxon>Platyhelminthes</taxon>
        <taxon>Trematoda</taxon>
        <taxon>Digenea</taxon>
        <taxon>Strigeidida</taxon>
        <taxon>Schistosomatoidea</taxon>
        <taxon>Schistosomatidae</taxon>
        <taxon>Schistosoma</taxon>
    </lineage>
</organism>
<dbReference type="InterPro" id="IPR018499">
    <property type="entry name" value="Tetraspanin/Peripherin"/>
</dbReference>
<feature type="transmembrane region" description="Helical" evidence="6">
    <location>
        <begin position="12"/>
        <end position="33"/>
    </location>
</feature>
<keyword evidence="4 6" id="KW-1133">Transmembrane helix</keyword>
<evidence type="ECO:0008006" key="9">
    <source>
        <dbReference type="Google" id="ProtNLM"/>
    </source>
</evidence>
<evidence type="ECO:0000256" key="1">
    <source>
        <dbReference type="ARBA" id="ARBA00004141"/>
    </source>
</evidence>
<gene>
    <name evidence="7" type="ORF">MN116_002880</name>
</gene>
<dbReference type="Pfam" id="PF00335">
    <property type="entry name" value="Tetraspanin"/>
    <property type="match status" value="1"/>
</dbReference>
<evidence type="ECO:0000256" key="5">
    <source>
        <dbReference type="ARBA" id="ARBA00023136"/>
    </source>
</evidence>
<feature type="transmembrane region" description="Helical" evidence="6">
    <location>
        <begin position="261"/>
        <end position="284"/>
    </location>
</feature>
<keyword evidence="3 6" id="KW-0812">Transmembrane</keyword>
<dbReference type="PRINTS" id="PR00259">
    <property type="entry name" value="TMFOUR"/>
</dbReference>
<name>A0AAE1ZHJ8_SCHME</name>
<evidence type="ECO:0000256" key="6">
    <source>
        <dbReference type="SAM" id="Phobius"/>
    </source>
</evidence>
<reference evidence="7" key="1">
    <citation type="submission" date="2022-04" db="EMBL/GenBank/DDBJ databases">
        <authorList>
            <person name="Xu L."/>
            <person name="Lv Z."/>
        </authorList>
    </citation>
    <scope>NUCLEOTIDE SEQUENCE</scope>
    <source>
        <strain evidence="7">LV_2022a</strain>
    </source>
</reference>
<accession>A0AAE1ZHJ8</accession>
<keyword evidence="5 6" id="KW-0472">Membrane</keyword>
<dbReference type="PANTHER" id="PTHR19282:SF544">
    <property type="entry name" value="TETRASPANIN"/>
    <property type="match status" value="1"/>
</dbReference>
<keyword evidence="8" id="KW-1185">Reference proteome</keyword>
<comment type="subcellular location">
    <subcellularLocation>
        <location evidence="1">Membrane</location>
        <topology evidence="1">Multi-pass membrane protein</topology>
    </subcellularLocation>
</comment>
<dbReference type="PANTHER" id="PTHR19282">
    <property type="entry name" value="TETRASPANIN"/>
    <property type="match status" value="1"/>
</dbReference>
<reference evidence="7" key="2">
    <citation type="journal article" date="2023" name="Infect Dis Poverty">
        <title>Chromosome-scale genome of the human blood fluke Schistosoma mekongi and its implications for public health.</title>
        <authorList>
            <person name="Zhou M."/>
            <person name="Xu L."/>
            <person name="Xu D."/>
            <person name="Chen W."/>
            <person name="Khan J."/>
            <person name="Hu Y."/>
            <person name="Huang H."/>
            <person name="Wei H."/>
            <person name="Zhang Y."/>
            <person name="Chusongsang P."/>
            <person name="Tanasarnprasert K."/>
            <person name="Hu X."/>
            <person name="Limpanont Y."/>
            <person name="Lv Z."/>
        </authorList>
    </citation>
    <scope>NUCLEOTIDE SEQUENCE</scope>
    <source>
        <strain evidence="7">LV_2022a</strain>
    </source>
</reference>
<evidence type="ECO:0000256" key="3">
    <source>
        <dbReference type="ARBA" id="ARBA00022692"/>
    </source>
</evidence>
<dbReference type="PIRSF" id="PIRSF002419">
    <property type="entry name" value="Tetraspanin"/>
    <property type="match status" value="1"/>
</dbReference>
<sequence>MNCSITIPKYLLFLINFLLLLIGTALVAVGSWVTVDDESFIETVQLFSSYNAFELQIFQGTALLRYFAYAVIIIGSLSIVIALVGCCGVIGENRRLFQAFTTLMVILVVLEIAGAIAMGSTINLWTEDYEKTNNKRFIAQYRGTFGAFEIKDYELYSLNFDKLMITLDCCGLNNSKDFENTQSRWYVEGRNYSDGSSGDQIKIPPACCKYNSKEFLWMNDYDAFSSNLKDQNCVKTTVESNNNTGCLAAMRQKIQMNGLPYIAIPIGLFVLQVACIGLSILLIGKTKNFDVGYY</sequence>
<dbReference type="Proteomes" id="UP001292079">
    <property type="component" value="Unassembled WGS sequence"/>
</dbReference>
<evidence type="ECO:0000256" key="4">
    <source>
        <dbReference type="ARBA" id="ARBA00022989"/>
    </source>
</evidence>
<dbReference type="AlphaFoldDB" id="A0AAE1ZHJ8"/>
<evidence type="ECO:0000313" key="7">
    <source>
        <dbReference type="EMBL" id="KAK4473519.1"/>
    </source>
</evidence>
<proteinExistence type="inferred from homology"/>